<protein>
    <submittedName>
        <fullName evidence="2">Threonine/homoserine efflux transporter RhtA</fullName>
    </submittedName>
</protein>
<name>A0A7Y9JEU5_9ACTN</name>
<evidence type="ECO:0000256" key="1">
    <source>
        <dbReference type="SAM" id="Phobius"/>
    </source>
</evidence>
<accession>A0A7Y9JEU5</accession>
<organism evidence="2 3">
    <name type="scientific">Actinomadura luteofluorescens</name>
    <dbReference type="NCBI Taxonomy" id="46163"/>
    <lineage>
        <taxon>Bacteria</taxon>
        <taxon>Bacillati</taxon>
        <taxon>Actinomycetota</taxon>
        <taxon>Actinomycetes</taxon>
        <taxon>Streptosporangiales</taxon>
        <taxon>Thermomonosporaceae</taxon>
        <taxon>Actinomadura</taxon>
    </lineage>
</organism>
<feature type="transmembrane region" description="Helical" evidence="1">
    <location>
        <begin position="133"/>
        <end position="156"/>
    </location>
</feature>
<proteinExistence type="predicted"/>
<evidence type="ECO:0000313" key="3">
    <source>
        <dbReference type="Proteomes" id="UP000529783"/>
    </source>
</evidence>
<dbReference type="EMBL" id="JACCBA010000001">
    <property type="protein sequence ID" value="NYD46315.1"/>
    <property type="molecule type" value="Genomic_DNA"/>
</dbReference>
<sequence length="293" mass="30943">MASLVSSGIGYAFTTSFLALEVAAPMQTVGALALCVLMLLTGRSPFRRYQRPMWWPIARLTGGNAAVAVLYPFAVQRLNLGTVAAVVVLGYLSVGFKRIWLLRATAWGFKHLCGRALVVGGIVMLNWPLQGGIVGLLCAFGSAWCVWNTVTVLGTMKDHGLADQGATFANLLSAPVLFALVFLLQGGDWVSRELFLVAGLAGLLTLMLPVLFTNAALRRISKLDVGVMQSLSTPVHAMVALVGAAMGRLPSDQRLSFPDWAAILLIAGAAFGVSSLREPSGGALRVGTQTSGK</sequence>
<keyword evidence="3" id="KW-1185">Reference proteome</keyword>
<evidence type="ECO:0000313" key="2">
    <source>
        <dbReference type="EMBL" id="NYD46315.1"/>
    </source>
</evidence>
<keyword evidence="1" id="KW-0812">Transmembrane</keyword>
<keyword evidence="1" id="KW-1133">Transmembrane helix</keyword>
<feature type="transmembrane region" description="Helical" evidence="1">
    <location>
        <begin position="193"/>
        <end position="213"/>
    </location>
</feature>
<dbReference type="Proteomes" id="UP000529783">
    <property type="component" value="Unassembled WGS sequence"/>
</dbReference>
<dbReference type="AlphaFoldDB" id="A0A7Y9JEU5"/>
<reference evidence="2 3" key="1">
    <citation type="submission" date="2020-07" db="EMBL/GenBank/DDBJ databases">
        <title>Sequencing the genomes of 1000 actinobacteria strains.</title>
        <authorList>
            <person name="Klenk H.-P."/>
        </authorList>
    </citation>
    <scope>NUCLEOTIDE SEQUENCE [LARGE SCALE GENOMIC DNA]</scope>
    <source>
        <strain evidence="2 3">DSM 40398</strain>
    </source>
</reference>
<dbReference type="RefSeq" id="WP_179843596.1">
    <property type="nucleotide sequence ID" value="NZ_JACCBA010000001.1"/>
</dbReference>
<feature type="transmembrane region" description="Helical" evidence="1">
    <location>
        <begin position="22"/>
        <end position="41"/>
    </location>
</feature>
<keyword evidence="1" id="KW-0472">Membrane</keyword>
<gene>
    <name evidence="2" type="ORF">BJY14_002298</name>
</gene>
<feature type="transmembrane region" description="Helical" evidence="1">
    <location>
        <begin position="80"/>
        <end position="100"/>
    </location>
</feature>
<feature type="transmembrane region" description="Helical" evidence="1">
    <location>
        <begin position="168"/>
        <end position="187"/>
    </location>
</feature>
<feature type="transmembrane region" description="Helical" evidence="1">
    <location>
        <begin position="53"/>
        <end position="74"/>
    </location>
</feature>
<comment type="caution">
    <text evidence="2">The sequence shown here is derived from an EMBL/GenBank/DDBJ whole genome shotgun (WGS) entry which is preliminary data.</text>
</comment>